<dbReference type="PANTHER" id="PTHR35568">
    <property type="entry name" value="TRANSCRIPTIONAL REGULATOR DAUR"/>
    <property type="match status" value="1"/>
</dbReference>
<evidence type="ECO:0000313" key="3">
    <source>
        <dbReference type="Proteomes" id="UP000199301"/>
    </source>
</evidence>
<dbReference type="EMBL" id="FNKO01000002">
    <property type="protein sequence ID" value="SDR14638.1"/>
    <property type="molecule type" value="Genomic_DNA"/>
</dbReference>
<name>A0A1H1GP01_9ACTN</name>
<reference evidence="3" key="1">
    <citation type="submission" date="2016-10" db="EMBL/GenBank/DDBJ databases">
        <authorList>
            <person name="Varghese N."/>
            <person name="Submissions S."/>
        </authorList>
    </citation>
    <scope>NUCLEOTIDE SEQUENCE [LARGE SCALE GENOMIC DNA]</scope>
    <source>
        <strain evidence="3">DSM 45459</strain>
    </source>
</reference>
<dbReference type="STRING" id="995062.SAMN04489718_3755"/>
<dbReference type="AlphaFoldDB" id="A0A1H1GP01"/>
<dbReference type="RefSeq" id="WP_092526145.1">
    <property type="nucleotide sequence ID" value="NZ_FNKO01000002.1"/>
</dbReference>
<sequence>MHPLTSAIQPLLSRIGATTVPVEEREPGDVLLYWEGSPAVAVRLPGEELTSALDRLIAQVESELGAKLSELSRADKQRAVRLLEERGAFALRKSAESVAKALGVSRFTVYNYLNRERS</sequence>
<feature type="domain" description="Transcriptional regulator DauR-like HTH" evidence="1">
    <location>
        <begin position="53"/>
        <end position="114"/>
    </location>
</feature>
<dbReference type="InterPro" id="IPR039445">
    <property type="entry name" value="DauR-like_HTH"/>
</dbReference>
<dbReference type="OrthoDB" id="5190319at2"/>
<evidence type="ECO:0000313" key="2">
    <source>
        <dbReference type="EMBL" id="SDR14638.1"/>
    </source>
</evidence>
<dbReference type="PANTHER" id="PTHR35568:SF1">
    <property type="entry name" value="TRANSCRIPTIONAL REGULATOR DAUR"/>
    <property type="match status" value="1"/>
</dbReference>
<dbReference type="Pfam" id="PF13309">
    <property type="entry name" value="HTH_22"/>
    <property type="match status" value="1"/>
</dbReference>
<accession>A0A1H1GP01</accession>
<protein>
    <submittedName>
        <fullName evidence="2">HTH domain-containing protein</fullName>
    </submittedName>
</protein>
<dbReference type="Proteomes" id="UP000199301">
    <property type="component" value="Unassembled WGS sequence"/>
</dbReference>
<organism evidence="2 3">
    <name type="scientific">Actinopolyspora saharensis</name>
    <dbReference type="NCBI Taxonomy" id="995062"/>
    <lineage>
        <taxon>Bacteria</taxon>
        <taxon>Bacillati</taxon>
        <taxon>Actinomycetota</taxon>
        <taxon>Actinomycetes</taxon>
        <taxon>Actinopolysporales</taxon>
        <taxon>Actinopolysporaceae</taxon>
        <taxon>Actinopolyspora</taxon>
    </lineage>
</organism>
<evidence type="ECO:0000259" key="1">
    <source>
        <dbReference type="Pfam" id="PF13309"/>
    </source>
</evidence>
<gene>
    <name evidence="2" type="ORF">SAMN04489718_3755</name>
</gene>
<dbReference type="InterPro" id="IPR039446">
    <property type="entry name" value="DauR-like"/>
</dbReference>
<keyword evidence="3" id="KW-1185">Reference proteome</keyword>
<proteinExistence type="predicted"/>